<dbReference type="InterPro" id="IPR026854">
    <property type="entry name" value="VPS13_N"/>
</dbReference>
<sequence length="2599" mass="294283">MNKQQFSIVYIPADDALEMEEWKIDLPKDVDEQIGCLTERLRAHFKQKTGGATTEEQRGAFRQQILAQMPKGATMNDEMMAMMLQMDSLVDSVPLIVNSPAVQHVGVNMYVDDKGTAKNLPINMRASAIAQTCGKMLEVRGDAFIGRVFDNDDAFVRMNFKLSEINGDAEWIKVAQNQSNPKVSTASISGHVEFIFKLLHADMIEGRIKALVEKLLGEWIESDKLDLHINVLQDENVRCHNVNLKDSVIPNFLPFRLKAGLIGSLALSIPFKSLGTTPAKVTLSDVLVILSPRQLNEDEKAKEIQNLKLEKRALLEKDILERIHGPPIDKTQFIDENNKNENGYYGADGFFGRLVTRLMDNLQVELKNVHIRFEGERESKFAVGFSIGALYAETTGGNWRTGQYSNGPDENGDHVVFKLIQAINLSAYVDPHALHFVHTSKHPKVLHVTLARLKTMADMNSNIRWWTQHNEQHTHRFVLAPFHVTLKLTMNVALKTLHSSIPRYDALFEITKLIGMLDNEQMVLIMWILDSFGLHDQWRNAIACSVLANERQNFNEDMKKKYLAHWKAFQILHFKQHNWETLKKSEQWKQLLLLEQLLPLDTIVHLRNEVDLPFESNSSDHEVNQSAFAMMGEVYSVPTPEVSLKFEGPKDFGLKFAMIDGSPVVVQCFGQARDKKVIKPGMILIKVNNKTPNDYLDKDLDGTLDLVNNLKKKIGKGSALFTFRHPEVVPAIVTPDQIVSSLRFVANEVELRIVLTTCRKVVSSATFQGVDIAIQGFGPGFFSYHSYSIVAQHFYLQESIAVANSSSCIISSVDQMRSAPQSKPSLWFRMNYLEKDHPAVIPSDLSTYATEYGLHVGDIVIVYDAKKFQKFMAAWSEFSTLAFPPRPQIDLSSFIEENLPTTSTITDLNAPQNPSPCNIKYTASFGSLRCFVGCAVVPMRRATSTSKPTYQSIFSQLTIHNTTTTIQDWLRENFMLEKVVKGIIHFQRYVRGALVRKVAFPLLNKKTRCVVKAVKKEVSLDVEPVNHLVEGYIYKEDIRLRCQRWEELYFVLENGGVLRIYKDNSLASYIDSFLIEQLQSVVVLDKYIMGPLTQESLYYLKLTFLVEFQVHNTIQEAPPHSSSIELLLAYSDKSVMEWWKLKLEELHELYKNNALDLTSRQPRMDKIGLRTYTMGKFPMDVHKGWLFRQDLSLAFRRWHEYFVFLDEFGVLRFYESHTGRALIGEEYVEQVDSVLHVGNISQMVDWENLNQTEKDKDDDKKNNRESVRIKHIDFEHLGPAGDSATTISYCLEVTLKSESIVDGKKSTTTSSFLLASYSAKELADWRQSLFVKCQAVRNHSVDISRRQKKAKLGWSTWLRSHLPLTFTSTLKPCQKKNVWAMYGEMSSWITLYASGVSLSFCQHYPSQASLEEAGAFSVDFSVNKLEVRDRRWQRTHSVLYLGDTFLEYENGKLQAVAITSEHLDNKGSLRLRAFYRGPSALVKFEGCTSPGLNVNLIFCGCLMPHDFNSAITDALKELSPLWTSDTSTSVPPGAPEPYLRVPNAHLDVQIPMLEAYFEEKHCVAKLTMEKNKLVYSTAPDAEKLDLRLGSMSLYVMTKDNQLRLAQIESFQINYEFLMASLQRSTTIKIGQIKLEADGRMRILYQLFEALQHTEEDEYDDIENQEYLDYMDMVQTPPDSPTRLVELTPHSPASSTRFKRARRVESQYSARSIQSARSYRARPSQRSLRSMRSELGSGPLVQYIGPILSFQSFVALAEPSLHRVWHQVQDTIKVECEAIVFEVVKRSLSRVAMDTYIPVMKLSLSKLSILGSTGSECKLDYLSTVSVVLLARYYNTALADWEPLVEPWMVTMDVSKSPRQQLGIILKARERLNINFTEALVRLLCSVQKHRKLALPTKQNGFLLPPTAEQYECVSVWNNLGVPIRLANLNTSNPGELTIEIRDGWSLPHYTRFHDVQVEAVLLPWWSPQESSGILDSLSHTFKMEYGGANAGVAPKLRVKVSALIEKHEHAVQMQLDGTQAMISEENTNANDKWVAVGTVELNLSGSLMGTSDPESKRIKFCQWHRLRDSRGVITGEILVALHFTPRARPLGISQTTVLTVASGGSLTVDPFRLGSQVNTRESADGDSKMSVKLPESIRNGYVPPLALEVLIDNNSRSLLCPLQRAGKFFIRGENVVAEVKVAQRDEFRRVLMLSSPKQLKNLTGLSMNVGTFPSTDISNFAAEDEADSMRSRSISTVRKESMTTVPPGGKYSLPLSALYSDLEHCLVLQLMQSKRTKIANISDLHKKVGCHIVYLEPLSSSSWGYCLFMEIVEHVRNVYREQQYDMNIPGQIVSNVSEVDEVDIMGHDAKYQVRLHAGFVFENALPIRLRYKVEVTVNNGLPMLLCEGTLAPGEEVELYQFHKNANILLSLPEEASNWSAPISLARCISQEATHISNQTISAADLPNQRRATDTMPFYKRTFDPVTLFHTESHIFTARLDYTVADNGSPRTVIYATVWLYNYSQVSELLVRSAESTSHITSCRKLLPESTPRLMDCPLLVLEMSTIFEHEVARWSDKIHASVVGVQRSATLRSVKSKCEVGVSIHRPLGQFHRSTQIAV</sequence>
<dbReference type="OrthoDB" id="428159at2759"/>
<comment type="caution">
    <text evidence="5">The sequence shown here is derived from an EMBL/GenBank/DDBJ whole genome shotgun (WGS) entry which is preliminary data.</text>
</comment>
<feature type="region of interest" description="Disordered" evidence="3">
    <location>
        <begin position="1678"/>
        <end position="1698"/>
    </location>
</feature>
<name>A0A1W0ABC2_9STRA</name>
<evidence type="ECO:0000259" key="4">
    <source>
        <dbReference type="PROSITE" id="PS50003"/>
    </source>
</evidence>
<dbReference type="PANTHER" id="PTHR16166:SF93">
    <property type="entry name" value="INTERMEMBRANE LIPID TRANSFER PROTEIN VPS13"/>
    <property type="match status" value="1"/>
</dbReference>
<reference evidence="5 6" key="1">
    <citation type="journal article" date="2014" name="Genome Biol. Evol.">
        <title>The secreted proteins of Achlya hypogyna and Thraustotheca clavata identify the ancestral oomycete secretome and reveal gene acquisitions by horizontal gene transfer.</title>
        <authorList>
            <person name="Misner I."/>
            <person name="Blouin N."/>
            <person name="Leonard G."/>
            <person name="Richards T.A."/>
            <person name="Lane C.E."/>
        </authorList>
    </citation>
    <scope>NUCLEOTIDE SEQUENCE [LARGE SCALE GENOMIC DNA]</scope>
    <source>
        <strain evidence="5 6">ATCC 34112</strain>
    </source>
</reference>
<feature type="domain" description="PH" evidence="4">
    <location>
        <begin position="1026"/>
        <end position="1148"/>
    </location>
</feature>
<protein>
    <recommendedName>
        <fullName evidence="4">PH domain-containing protein</fullName>
    </recommendedName>
</protein>
<comment type="similarity">
    <text evidence="1">Belongs to the VPS13 family.</text>
</comment>
<dbReference type="InterPro" id="IPR026847">
    <property type="entry name" value="VPS13"/>
</dbReference>
<evidence type="ECO:0000256" key="1">
    <source>
        <dbReference type="ARBA" id="ARBA00006545"/>
    </source>
</evidence>
<dbReference type="SUPFAM" id="SSF50729">
    <property type="entry name" value="PH domain-like"/>
    <property type="match status" value="2"/>
</dbReference>
<dbReference type="PANTHER" id="PTHR16166">
    <property type="entry name" value="VACUOLAR PROTEIN SORTING-ASSOCIATED PROTEIN VPS13"/>
    <property type="match status" value="1"/>
</dbReference>
<dbReference type="GO" id="GO:0006623">
    <property type="term" value="P:protein targeting to vacuole"/>
    <property type="evidence" value="ECO:0007669"/>
    <property type="project" value="TreeGrafter"/>
</dbReference>
<keyword evidence="6" id="KW-1185">Reference proteome</keyword>
<dbReference type="PROSITE" id="PS50003">
    <property type="entry name" value="PH_DOMAIN"/>
    <property type="match status" value="2"/>
</dbReference>
<feature type="domain" description="PH" evidence="4">
    <location>
        <begin position="1179"/>
        <end position="1334"/>
    </location>
</feature>
<dbReference type="InterPro" id="IPR001849">
    <property type="entry name" value="PH_domain"/>
</dbReference>
<dbReference type="SMART" id="SM00233">
    <property type="entry name" value="PH"/>
    <property type="match status" value="2"/>
</dbReference>
<dbReference type="Proteomes" id="UP000243217">
    <property type="component" value="Unassembled WGS sequence"/>
</dbReference>
<dbReference type="GO" id="GO:0045053">
    <property type="term" value="P:protein retention in Golgi apparatus"/>
    <property type="evidence" value="ECO:0007669"/>
    <property type="project" value="TreeGrafter"/>
</dbReference>
<keyword evidence="2" id="KW-0813">Transport</keyword>
<organism evidence="5 6">
    <name type="scientific">Thraustotheca clavata</name>
    <dbReference type="NCBI Taxonomy" id="74557"/>
    <lineage>
        <taxon>Eukaryota</taxon>
        <taxon>Sar</taxon>
        <taxon>Stramenopiles</taxon>
        <taxon>Oomycota</taxon>
        <taxon>Saprolegniomycetes</taxon>
        <taxon>Saprolegniales</taxon>
        <taxon>Achlyaceae</taxon>
        <taxon>Thraustotheca</taxon>
    </lineage>
</organism>
<feature type="region of interest" description="Disordered" evidence="3">
    <location>
        <begin position="1708"/>
        <end position="1727"/>
    </location>
</feature>
<evidence type="ECO:0000313" key="6">
    <source>
        <dbReference type="Proteomes" id="UP000243217"/>
    </source>
</evidence>
<dbReference type="Pfam" id="PF12624">
    <property type="entry name" value="VPS13_N"/>
    <property type="match status" value="1"/>
</dbReference>
<gene>
    <name evidence="5" type="ORF">THRCLA_00373</name>
</gene>
<accession>A0A1W0ABC2</accession>
<dbReference type="STRING" id="74557.A0A1W0ABC2"/>
<proteinExistence type="inferred from homology"/>
<dbReference type="EMBL" id="JNBS01000224">
    <property type="protein sequence ID" value="OQS07603.1"/>
    <property type="molecule type" value="Genomic_DNA"/>
</dbReference>
<evidence type="ECO:0000256" key="2">
    <source>
        <dbReference type="ARBA" id="ARBA00022448"/>
    </source>
</evidence>
<evidence type="ECO:0000313" key="5">
    <source>
        <dbReference type="EMBL" id="OQS07603.1"/>
    </source>
</evidence>
<evidence type="ECO:0000256" key="3">
    <source>
        <dbReference type="SAM" id="MobiDB-lite"/>
    </source>
</evidence>